<dbReference type="Pfam" id="PF02653">
    <property type="entry name" value="BPD_transp_2"/>
    <property type="match status" value="1"/>
</dbReference>
<feature type="transmembrane region" description="Helical" evidence="6">
    <location>
        <begin position="46"/>
        <end position="63"/>
    </location>
</feature>
<dbReference type="GO" id="GO:0005886">
    <property type="term" value="C:plasma membrane"/>
    <property type="evidence" value="ECO:0007669"/>
    <property type="project" value="UniProtKB-SubCell"/>
</dbReference>
<sequence length="324" mass="34884">MWDQIAAIFSIGLFQNTIRNATPVILAALGGLFTEHAGIMNIGMEGMILTGAFVAVAFSFMFVSAPMGVLAAVLVGILIGLFFALFVVKLKSDEFIIGMTLNTFAAGLTVFILRNVYGQVGTWVSESIKGLPVVEIPLIKEIPFIGPILSGHSIFVYLSWLLVFAVWIFLYRTPYGFWMRAAGEHPEALETAGVSPVKMKFLASILCGIFCGFAGAHLSLGYLNCFTEGMSANRGFIAFACVIFGMANPPKVFGAAILFGFLQALGLRLQSVGVPSDLTAAVPYLATVLMLVYITVTGISRKKKRAKKEAMQEDLSDAVPVDQP</sequence>
<reference evidence="7 8" key="1">
    <citation type="submission" date="2018-08" db="EMBL/GenBank/DDBJ databases">
        <title>A genome reference for cultivated species of the human gut microbiota.</title>
        <authorList>
            <person name="Zou Y."/>
            <person name="Xue W."/>
            <person name="Luo G."/>
        </authorList>
    </citation>
    <scope>NUCLEOTIDE SEQUENCE [LARGE SCALE GENOMIC DNA]</scope>
    <source>
        <strain evidence="7 8">AM07-24</strain>
    </source>
</reference>
<protein>
    <submittedName>
        <fullName evidence="7">ABC transporter permease</fullName>
    </submittedName>
</protein>
<feature type="transmembrane region" description="Helical" evidence="6">
    <location>
        <begin position="281"/>
        <end position="299"/>
    </location>
</feature>
<feature type="transmembrane region" description="Helical" evidence="6">
    <location>
        <begin position="229"/>
        <end position="247"/>
    </location>
</feature>
<accession>A0A415E4X0</accession>
<evidence type="ECO:0000256" key="5">
    <source>
        <dbReference type="ARBA" id="ARBA00023136"/>
    </source>
</evidence>
<feature type="transmembrane region" description="Helical" evidence="6">
    <location>
        <begin position="154"/>
        <end position="171"/>
    </location>
</feature>
<gene>
    <name evidence="7" type="ORF">DW099_09850</name>
</gene>
<dbReference type="CDD" id="cd06580">
    <property type="entry name" value="TM_PBP1_transp_TpRbsC_like"/>
    <property type="match status" value="1"/>
</dbReference>
<evidence type="ECO:0000256" key="1">
    <source>
        <dbReference type="ARBA" id="ARBA00004651"/>
    </source>
</evidence>
<feature type="transmembrane region" description="Helical" evidence="6">
    <location>
        <begin position="95"/>
        <end position="117"/>
    </location>
</feature>
<proteinExistence type="predicted"/>
<evidence type="ECO:0000313" key="8">
    <source>
        <dbReference type="Proteomes" id="UP000284841"/>
    </source>
</evidence>
<feature type="transmembrane region" description="Helical" evidence="6">
    <location>
        <begin position="201"/>
        <end position="223"/>
    </location>
</feature>
<dbReference type="EMBL" id="QRMS01000002">
    <property type="protein sequence ID" value="RHJ88671.1"/>
    <property type="molecule type" value="Genomic_DNA"/>
</dbReference>
<dbReference type="PANTHER" id="PTHR43370">
    <property type="entry name" value="SUGAR ABC TRANSPORTER INTEGRAL MEMBRANE PROTEIN-RELATED"/>
    <property type="match status" value="1"/>
</dbReference>
<dbReference type="OrthoDB" id="9792579at2"/>
<name>A0A415E4X0_9FIRM</name>
<evidence type="ECO:0000313" key="7">
    <source>
        <dbReference type="EMBL" id="RHJ88671.1"/>
    </source>
</evidence>
<keyword evidence="4 6" id="KW-1133">Transmembrane helix</keyword>
<dbReference type="AlphaFoldDB" id="A0A415E4X0"/>
<evidence type="ECO:0000256" key="6">
    <source>
        <dbReference type="SAM" id="Phobius"/>
    </source>
</evidence>
<dbReference type="GO" id="GO:0022857">
    <property type="term" value="F:transmembrane transporter activity"/>
    <property type="evidence" value="ECO:0007669"/>
    <property type="project" value="InterPro"/>
</dbReference>
<keyword evidence="5 6" id="KW-0472">Membrane</keyword>
<dbReference type="RefSeq" id="WP_118335372.1">
    <property type="nucleotide sequence ID" value="NZ_AP025567.1"/>
</dbReference>
<dbReference type="PANTHER" id="PTHR43370:SF1">
    <property type="entry name" value="GUANOSINE ABC TRANSPORTER PERMEASE PROTEIN NUPQ"/>
    <property type="match status" value="1"/>
</dbReference>
<keyword evidence="3 6" id="KW-0812">Transmembrane</keyword>
<organism evidence="7 8">
    <name type="scientific">Emergencia timonensis</name>
    <dbReference type="NCBI Taxonomy" id="1776384"/>
    <lineage>
        <taxon>Bacteria</taxon>
        <taxon>Bacillati</taxon>
        <taxon>Bacillota</taxon>
        <taxon>Clostridia</taxon>
        <taxon>Peptostreptococcales</taxon>
        <taxon>Anaerovoracaceae</taxon>
        <taxon>Emergencia</taxon>
    </lineage>
</organism>
<evidence type="ECO:0000256" key="2">
    <source>
        <dbReference type="ARBA" id="ARBA00022475"/>
    </source>
</evidence>
<keyword evidence="2" id="KW-1003">Cell membrane</keyword>
<evidence type="ECO:0000256" key="3">
    <source>
        <dbReference type="ARBA" id="ARBA00022692"/>
    </source>
</evidence>
<comment type="subcellular location">
    <subcellularLocation>
        <location evidence="1">Cell membrane</location>
        <topology evidence="1">Multi-pass membrane protein</topology>
    </subcellularLocation>
</comment>
<dbReference type="Proteomes" id="UP000284841">
    <property type="component" value="Unassembled WGS sequence"/>
</dbReference>
<evidence type="ECO:0000256" key="4">
    <source>
        <dbReference type="ARBA" id="ARBA00022989"/>
    </source>
</evidence>
<keyword evidence="8" id="KW-1185">Reference proteome</keyword>
<dbReference type="InterPro" id="IPR001851">
    <property type="entry name" value="ABC_transp_permease"/>
</dbReference>
<comment type="caution">
    <text evidence="7">The sequence shown here is derived from an EMBL/GenBank/DDBJ whole genome shotgun (WGS) entry which is preliminary data.</text>
</comment>
<feature type="transmembrane region" description="Helical" evidence="6">
    <location>
        <begin position="69"/>
        <end position="88"/>
    </location>
</feature>
<dbReference type="STRING" id="1776384.GCA_900086585_04334"/>